<dbReference type="CDD" id="cd03214">
    <property type="entry name" value="ABC_Iron-Siderophores_B12_Hemin"/>
    <property type="match status" value="1"/>
</dbReference>
<dbReference type="EMBL" id="CP141614">
    <property type="protein sequence ID" value="WRP14389.1"/>
    <property type="molecule type" value="Genomic_DNA"/>
</dbReference>
<keyword evidence="1" id="KW-0813">Transport</keyword>
<dbReference type="Pfam" id="PF00005">
    <property type="entry name" value="ABC_tran"/>
    <property type="match status" value="1"/>
</dbReference>
<dbReference type="InterPro" id="IPR027417">
    <property type="entry name" value="P-loop_NTPase"/>
</dbReference>
<keyword evidence="8" id="KW-1185">Reference proteome</keyword>
<evidence type="ECO:0000256" key="3">
    <source>
        <dbReference type="ARBA" id="ARBA00022840"/>
    </source>
</evidence>
<organism evidence="7 8">
    <name type="scientific">Geochorda subterranea</name>
    <dbReference type="NCBI Taxonomy" id="3109564"/>
    <lineage>
        <taxon>Bacteria</taxon>
        <taxon>Bacillati</taxon>
        <taxon>Bacillota</taxon>
        <taxon>Limnochordia</taxon>
        <taxon>Limnochordales</taxon>
        <taxon>Geochordaceae</taxon>
        <taxon>Geochorda</taxon>
    </lineage>
</organism>
<keyword evidence="4" id="KW-1278">Translocase</keyword>
<dbReference type="PROSITE" id="PS50893">
    <property type="entry name" value="ABC_TRANSPORTER_2"/>
    <property type="match status" value="1"/>
</dbReference>
<keyword evidence="2" id="KW-0547">Nucleotide-binding</keyword>
<dbReference type="Proteomes" id="UP001333102">
    <property type="component" value="Chromosome"/>
</dbReference>
<name>A0ABZ1BNU2_9FIRM</name>
<keyword evidence="3 7" id="KW-0067">ATP-binding</keyword>
<evidence type="ECO:0000256" key="5">
    <source>
        <dbReference type="SAM" id="MobiDB-lite"/>
    </source>
</evidence>
<dbReference type="PROSITE" id="PS00211">
    <property type="entry name" value="ABC_TRANSPORTER_1"/>
    <property type="match status" value="1"/>
</dbReference>
<feature type="region of interest" description="Disordered" evidence="5">
    <location>
        <begin position="250"/>
        <end position="273"/>
    </location>
</feature>
<feature type="domain" description="ABC transporter" evidence="6">
    <location>
        <begin position="2"/>
        <end position="237"/>
    </location>
</feature>
<dbReference type="InterPro" id="IPR003439">
    <property type="entry name" value="ABC_transporter-like_ATP-bd"/>
</dbReference>
<reference evidence="8" key="1">
    <citation type="submission" date="2023-12" db="EMBL/GenBank/DDBJ databases">
        <title>Novel isolates from deep terrestrial aquifers shed light on the physiology and ecology of the class Limnochordia.</title>
        <authorList>
            <person name="Karnachuk O.V."/>
            <person name="Lukina A.P."/>
            <person name="Avakyan M.R."/>
            <person name="Kadnikov V."/>
            <person name="Begmatov S."/>
            <person name="Beletsky A.V."/>
            <person name="Mardanov A.V."/>
            <person name="Ravin N.V."/>
        </authorList>
    </citation>
    <scope>NUCLEOTIDE SEQUENCE [LARGE SCALE GENOMIC DNA]</scope>
    <source>
        <strain evidence="8">LN</strain>
    </source>
</reference>
<sequence>MLSLEGIAHRYGCGTEVLRDVTLRLEPGLTALIGPNGSGKSTLLRIAAGLLAPWRGEVRLDGRPLVRVTTWERARRVAYVPQQVLLPEGMEVLQVVLLGRLPHMGWLGPESVQDRAAAWRAMEATGVSGLAHRPVETLSGGERQRVALARALATGARHLLLDEPTSHLDLHHQSALVGTLRALVERSRLAVLMVVHDPNLAALADRVVMLADGRVVADGPPRRALEPAALRAAYGDGFVILEGPDGRRAVVPSAASPRLPDRRNPAAGTGSLS</sequence>
<dbReference type="PANTHER" id="PTHR42794:SF1">
    <property type="entry name" value="HEMIN IMPORT ATP-BINDING PROTEIN HMUV"/>
    <property type="match status" value="1"/>
</dbReference>
<dbReference type="RefSeq" id="WP_324668706.1">
    <property type="nucleotide sequence ID" value="NZ_CP141614.1"/>
</dbReference>
<accession>A0ABZ1BNU2</accession>
<dbReference type="PRINTS" id="PR01868">
    <property type="entry name" value="ABCEFAMILY"/>
</dbReference>
<dbReference type="InterPro" id="IPR003593">
    <property type="entry name" value="AAA+_ATPase"/>
</dbReference>
<dbReference type="PANTHER" id="PTHR42794">
    <property type="entry name" value="HEMIN IMPORT ATP-BINDING PROTEIN HMUV"/>
    <property type="match status" value="1"/>
</dbReference>
<evidence type="ECO:0000256" key="4">
    <source>
        <dbReference type="ARBA" id="ARBA00022967"/>
    </source>
</evidence>
<evidence type="ECO:0000256" key="1">
    <source>
        <dbReference type="ARBA" id="ARBA00022448"/>
    </source>
</evidence>
<protein>
    <submittedName>
        <fullName evidence="7">ABC transporter ATP-binding protein</fullName>
    </submittedName>
</protein>
<dbReference type="SMART" id="SM00382">
    <property type="entry name" value="AAA"/>
    <property type="match status" value="1"/>
</dbReference>
<proteinExistence type="predicted"/>
<evidence type="ECO:0000256" key="2">
    <source>
        <dbReference type="ARBA" id="ARBA00022741"/>
    </source>
</evidence>
<dbReference type="InterPro" id="IPR013283">
    <property type="entry name" value="RLI1"/>
</dbReference>
<gene>
    <name evidence="7" type="ORF">VLY81_13355</name>
</gene>
<dbReference type="GO" id="GO:0005524">
    <property type="term" value="F:ATP binding"/>
    <property type="evidence" value="ECO:0007669"/>
    <property type="project" value="UniProtKB-KW"/>
</dbReference>
<evidence type="ECO:0000259" key="6">
    <source>
        <dbReference type="PROSITE" id="PS50893"/>
    </source>
</evidence>
<dbReference type="SUPFAM" id="SSF52540">
    <property type="entry name" value="P-loop containing nucleoside triphosphate hydrolases"/>
    <property type="match status" value="1"/>
</dbReference>
<evidence type="ECO:0000313" key="7">
    <source>
        <dbReference type="EMBL" id="WRP14389.1"/>
    </source>
</evidence>
<evidence type="ECO:0000313" key="8">
    <source>
        <dbReference type="Proteomes" id="UP001333102"/>
    </source>
</evidence>
<dbReference type="InterPro" id="IPR017871">
    <property type="entry name" value="ABC_transporter-like_CS"/>
</dbReference>
<dbReference type="Gene3D" id="3.40.50.300">
    <property type="entry name" value="P-loop containing nucleotide triphosphate hydrolases"/>
    <property type="match status" value="1"/>
</dbReference>